<sequence>MNRMVGRVAASAIAFASRSSVFCTLTSGCTYSGNISRTSWP</sequence>
<keyword evidence="2" id="KW-1185">Reference proteome</keyword>
<name>A0A7W6HED6_9HYPH</name>
<reference evidence="1 2" key="1">
    <citation type="submission" date="2020-08" db="EMBL/GenBank/DDBJ databases">
        <title>Genomic Encyclopedia of Type Strains, Phase IV (KMG-IV): sequencing the most valuable type-strain genomes for metagenomic binning, comparative biology and taxonomic classification.</title>
        <authorList>
            <person name="Goeker M."/>
        </authorList>
    </citation>
    <scope>NUCLEOTIDE SEQUENCE [LARGE SCALE GENOMIC DNA]</scope>
    <source>
        <strain evidence="1 2">DSM 103570</strain>
    </source>
</reference>
<dbReference type="Proteomes" id="UP000588647">
    <property type="component" value="Unassembled WGS sequence"/>
</dbReference>
<evidence type="ECO:0000313" key="2">
    <source>
        <dbReference type="Proteomes" id="UP000588647"/>
    </source>
</evidence>
<accession>A0A7W6HED6</accession>
<dbReference type="EMBL" id="JACIEM010000003">
    <property type="protein sequence ID" value="MBB4003654.1"/>
    <property type="molecule type" value="Genomic_DNA"/>
</dbReference>
<protein>
    <submittedName>
        <fullName evidence="1">Uncharacterized protein</fullName>
    </submittedName>
</protein>
<dbReference type="PROSITE" id="PS51257">
    <property type="entry name" value="PROKAR_LIPOPROTEIN"/>
    <property type="match status" value="1"/>
</dbReference>
<organism evidence="1 2">
    <name type="scientific">Aurantimonas endophytica</name>
    <dbReference type="NCBI Taxonomy" id="1522175"/>
    <lineage>
        <taxon>Bacteria</taxon>
        <taxon>Pseudomonadati</taxon>
        <taxon>Pseudomonadota</taxon>
        <taxon>Alphaproteobacteria</taxon>
        <taxon>Hyphomicrobiales</taxon>
        <taxon>Aurantimonadaceae</taxon>
        <taxon>Aurantimonas</taxon>
    </lineage>
</organism>
<proteinExistence type="predicted"/>
<comment type="caution">
    <text evidence="1">The sequence shown here is derived from an EMBL/GenBank/DDBJ whole genome shotgun (WGS) entry which is preliminary data.</text>
</comment>
<gene>
    <name evidence="1" type="ORF">GGR03_002735</name>
</gene>
<dbReference type="AlphaFoldDB" id="A0A7W6HED6"/>
<evidence type="ECO:0000313" key="1">
    <source>
        <dbReference type="EMBL" id="MBB4003654.1"/>
    </source>
</evidence>